<comment type="function">
    <text evidence="8">Catalyzes the hydrolytic deamination of guanine, producing xanthine and ammonia.</text>
</comment>
<dbReference type="SUPFAM" id="SSF51556">
    <property type="entry name" value="Metallo-dependent hydrolases"/>
    <property type="match status" value="1"/>
</dbReference>
<comment type="similarity">
    <text evidence="2 8">Belongs to the metallo-dependent hydrolases superfamily. ATZ/TRZ family.</text>
</comment>
<accession>A0A1M4X1V9</accession>
<dbReference type="SUPFAM" id="SSF51338">
    <property type="entry name" value="Composite domain of metallo-dependent hydrolases"/>
    <property type="match status" value="1"/>
</dbReference>
<keyword evidence="6 8" id="KW-0862">Zinc</keyword>
<evidence type="ECO:0000313" key="11">
    <source>
        <dbReference type="Proteomes" id="UP000184485"/>
    </source>
</evidence>
<dbReference type="InterPro" id="IPR014311">
    <property type="entry name" value="Guanine_deaminase"/>
</dbReference>
<dbReference type="InterPro" id="IPR051607">
    <property type="entry name" value="Metallo-dep_hydrolases"/>
</dbReference>
<dbReference type="Proteomes" id="UP000184485">
    <property type="component" value="Unassembled WGS sequence"/>
</dbReference>
<evidence type="ECO:0000256" key="3">
    <source>
        <dbReference type="ARBA" id="ARBA00012781"/>
    </source>
</evidence>
<comment type="catalytic activity">
    <reaction evidence="8">
        <text>guanine + H2O + H(+) = xanthine + NH4(+)</text>
        <dbReference type="Rhea" id="RHEA:14665"/>
        <dbReference type="ChEBI" id="CHEBI:15377"/>
        <dbReference type="ChEBI" id="CHEBI:15378"/>
        <dbReference type="ChEBI" id="CHEBI:16235"/>
        <dbReference type="ChEBI" id="CHEBI:17712"/>
        <dbReference type="ChEBI" id="CHEBI:28938"/>
        <dbReference type="EC" id="3.5.4.3"/>
    </reaction>
</comment>
<dbReference type="InterPro" id="IPR006680">
    <property type="entry name" value="Amidohydro-rel"/>
</dbReference>
<dbReference type="EC" id="3.5.4.3" evidence="3 7"/>
<organism evidence="10 11">
    <name type="scientific">Kaistia soli DSM 19436</name>
    <dbReference type="NCBI Taxonomy" id="1122133"/>
    <lineage>
        <taxon>Bacteria</taxon>
        <taxon>Pseudomonadati</taxon>
        <taxon>Pseudomonadota</taxon>
        <taxon>Alphaproteobacteria</taxon>
        <taxon>Hyphomicrobiales</taxon>
        <taxon>Kaistiaceae</taxon>
        <taxon>Kaistia</taxon>
    </lineage>
</organism>
<dbReference type="Gene3D" id="2.30.40.10">
    <property type="entry name" value="Urease, subunit C, domain 1"/>
    <property type="match status" value="1"/>
</dbReference>
<name>A0A1M4X1V9_9HYPH</name>
<feature type="domain" description="Amidohydrolase-related" evidence="9">
    <location>
        <begin position="70"/>
        <end position="450"/>
    </location>
</feature>
<dbReference type="AlphaFoldDB" id="A0A1M4X1V9"/>
<dbReference type="OrthoDB" id="9787621at2"/>
<evidence type="ECO:0000256" key="5">
    <source>
        <dbReference type="ARBA" id="ARBA00022801"/>
    </source>
</evidence>
<dbReference type="GO" id="GO:0006147">
    <property type="term" value="P:guanine catabolic process"/>
    <property type="evidence" value="ECO:0007669"/>
    <property type="project" value="UniProtKB-UniRule"/>
</dbReference>
<dbReference type="PANTHER" id="PTHR11271:SF6">
    <property type="entry name" value="GUANINE DEAMINASE"/>
    <property type="match status" value="1"/>
</dbReference>
<dbReference type="PANTHER" id="PTHR11271">
    <property type="entry name" value="GUANINE DEAMINASE"/>
    <property type="match status" value="1"/>
</dbReference>
<evidence type="ECO:0000313" key="10">
    <source>
        <dbReference type="EMBL" id="SHE87192.1"/>
    </source>
</evidence>
<comment type="cofactor">
    <cofactor evidence="8">
        <name>Zn(2+)</name>
        <dbReference type="ChEBI" id="CHEBI:29105"/>
    </cofactor>
    <text evidence="8">Binds 1 zinc ion per subunit.</text>
</comment>
<dbReference type="GO" id="GO:0005829">
    <property type="term" value="C:cytosol"/>
    <property type="evidence" value="ECO:0007669"/>
    <property type="project" value="TreeGrafter"/>
</dbReference>
<evidence type="ECO:0000256" key="7">
    <source>
        <dbReference type="NCBIfam" id="TIGR02967"/>
    </source>
</evidence>
<evidence type="ECO:0000259" key="9">
    <source>
        <dbReference type="Pfam" id="PF01979"/>
    </source>
</evidence>
<dbReference type="Pfam" id="PF01979">
    <property type="entry name" value="Amidohydro_1"/>
    <property type="match status" value="1"/>
</dbReference>
<protein>
    <recommendedName>
        <fullName evidence="3 7">Guanine deaminase</fullName>
        <shortName evidence="8">Guanase</shortName>
        <ecNumber evidence="3 7">3.5.4.3</ecNumber>
    </recommendedName>
    <alternativeName>
        <fullName evidence="8">Guanine aminohydrolase</fullName>
    </alternativeName>
</protein>
<keyword evidence="11" id="KW-1185">Reference proteome</keyword>
<dbReference type="GO" id="GO:0008270">
    <property type="term" value="F:zinc ion binding"/>
    <property type="evidence" value="ECO:0007669"/>
    <property type="project" value="UniProtKB-UniRule"/>
</dbReference>
<reference evidence="10 11" key="1">
    <citation type="submission" date="2016-11" db="EMBL/GenBank/DDBJ databases">
        <authorList>
            <person name="Jaros S."/>
            <person name="Januszkiewicz K."/>
            <person name="Wedrychowicz H."/>
        </authorList>
    </citation>
    <scope>NUCLEOTIDE SEQUENCE [LARGE SCALE GENOMIC DNA]</scope>
    <source>
        <strain evidence="10 11">DSM 19436</strain>
    </source>
</reference>
<dbReference type="InterPro" id="IPR011059">
    <property type="entry name" value="Metal-dep_hydrolase_composite"/>
</dbReference>
<gene>
    <name evidence="10" type="ORF">SAMN02745157_1119</name>
</gene>
<dbReference type="GO" id="GO:0008892">
    <property type="term" value="F:guanine deaminase activity"/>
    <property type="evidence" value="ECO:0007669"/>
    <property type="project" value="UniProtKB-UniRule"/>
</dbReference>
<dbReference type="Gene3D" id="3.20.20.140">
    <property type="entry name" value="Metal-dependent hydrolases"/>
    <property type="match status" value="1"/>
</dbReference>
<dbReference type="UniPathway" id="UPA00603">
    <property type="reaction ID" value="UER00660"/>
</dbReference>
<comment type="pathway">
    <text evidence="1 8">Purine metabolism; guanine degradation; xanthine from guanine: step 1/1.</text>
</comment>
<evidence type="ECO:0000256" key="4">
    <source>
        <dbReference type="ARBA" id="ARBA00022723"/>
    </source>
</evidence>
<sequence>MDVRGKVISGRFLHAPGQDGIEILADAVVEVDAIGTITRVTPTADKHHAARRAAARQAGTLIELPARTAILPGFVDLHIHAPQYPQLGKALDVPLEVWLHRYTFPLEARYADLAFARKSYEALVGDLLAGGTTTALYFATVHQEASRLLAEICLAKGQRALVGKVAMDDPEACPPYYRDESARAAIDGTRALIDHLGALPGNGGLVKAVATPRFIPSCTDALLEGLGALTAECGCHVQTHCSESDWEHGHVLSRYGRTDAEMLDHFGLLTRRTVLAHSNFLTPADMDRLAARGSAVAHCPLSNAYFANAVFPIRAALAKQVRVGLGTDISGGPSASMLEVQRMAVAASRMLEGGVDPDLPADRRGRAGMRIDVPLAFHLATAGGADALDLPVGTFAPGKHFDAILVDPDAPGSTMRLFEEVDEESDLLEKIVYTASRPNLTCVWVGGRAVSGHSG</sequence>
<dbReference type="EMBL" id="FQUP01000001">
    <property type="protein sequence ID" value="SHE87192.1"/>
    <property type="molecule type" value="Genomic_DNA"/>
</dbReference>
<keyword evidence="4 8" id="KW-0479">Metal-binding</keyword>
<evidence type="ECO:0000256" key="2">
    <source>
        <dbReference type="ARBA" id="ARBA00006745"/>
    </source>
</evidence>
<proteinExistence type="inferred from homology"/>
<keyword evidence="5 8" id="KW-0378">Hydrolase</keyword>
<evidence type="ECO:0000256" key="8">
    <source>
        <dbReference type="RuleBase" id="RU366009"/>
    </source>
</evidence>
<dbReference type="InterPro" id="IPR032466">
    <property type="entry name" value="Metal_Hydrolase"/>
</dbReference>
<dbReference type="STRING" id="1122133.SAMN02745157_1119"/>
<evidence type="ECO:0000256" key="6">
    <source>
        <dbReference type="ARBA" id="ARBA00022833"/>
    </source>
</evidence>
<evidence type="ECO:0000256" key="1">
    <source>
        <dbReference type="ARBA" id="ARBA00004984"/>
    </source>
</evidence>
<dbReference type="NCBIfam" id="TIGR02967">
    <property type="entry name" value="guan_deamin"/>
    <property type="match status" value="1"/>
</dbReference>